<accession>A0A1M7QGY6</accession>
<feature type="transmembrane region" description="Helical" evidence="1">
    <location>
        <begin position="217"/>
        <end position="243"/>
    </location>
</feature>
<keyword evidence="1" id="KW-0472">Membrane</keyword>
<evidence type="ECO:0008006" key="4">
    <source>
        <dbReference type="Google" id="ProtNLM"/>
    </source>
</evidence>
<feature type="transmembrane region" description="Helical" evidence="1">
    <location>
        <begin position="186"/>
        <end position="205"/>
    </location>
</feature>
<feature type="transmembrane region" description="Helical" evidence="1">
    <location>
        <begin position="76"/>
        <end position="95"/>
    </location>
</feature>
<proteinExistence type="predicted"/>
<name>A0A1M7QGY6_9PSED</name>
<feature type="transmembrane region" description="Helical" evidence="1">
    <location>
        <begin position="339"/>
        <end position="363"/>
    </location>
</feature>
<dbReference type="RefSeq" id="WP_073172939.1">
    <property type="nucleotide sequence ID" value="NZ_FRDA01000025.1"/>
</dbReference>
<sequence>MELNPANRAGDSSSIISFDKSTVVVWVAISLILVETFSGALRFYFDKAGIGPLLYLPKVACILLFALELRTFKAGRLFWTFVILWAISGLLAMLHRASPHNLAFSLFALSPLVFGLVCSEHLIHRRKLLCWAVGFCLLASLAGLALDRFTSVPWKGYSYSVGETELSANTTWSADDEDRLAGFARVSNVLSILIAFYTLYLFMFLRSRLVMMLLSAIALYAIVLTTSKAPAGAFVLTMGLLLIQRMSWTCRTLCIVVVFVGLLLPTLGMVMSFDARTVSSSGSTLASLYDRLINTWPNVINALTREGWVLTGAGFGMVGSTMGIFPVEGWEIFLGMDNSALYLWAMLGVVGGLLYTLQVPLLFKLIEDESRVGRMLLSISVCWCLISWTTDMFEVAVANLFAGLAIGYVIAEKKEAMTPRPAELQLTAFPDLR</sequence>
<gene>
    <name evidence="2" type="ORF">SAMN05216593_12556</name>
</gene>
<dbReference type="AlphaFoldDB" id="A0A1M7QGY6"/>
<feature type="transmembrane region" description="Helical" evidence="1">
    <location>
        <begin position="255"/>
        <end position="273"/>
    </location>
</feature>
<feature type="transmembrane region" description="Helical" evidence="1">
    <location>
        <begin position="372"/>
        <end position="389"/>
    </location>
</feature>
<protein>
    <recommendedName>
        <fullName evidence="4">O-antigen ligase like membrane protein</fullName>
    </recommendedName>
</protein>
<organism evidence="2 3">
    <name type="scientific">Pseudomonas asturiensis</name>
    <dbReference type="NCBI Taxonomy" id="1190415"/>
    <lineage>
        <taxon>Bacteria</taxon>
        <taxon>Pseudomonadati</taxon>
        <taxon>Pseudomonadota</taxon>
        <taxon>Gammaproteobacteria</taxon>
        <taxon>Pseudomonadales</taxon>
        <taxon>Pseudomonadaceae</taxon>
        <taxon>Pseudomonas</taxon>
    </lineage>
</organism>
<dbReference type="Proteomes" id="UP000183983">
    <property type="component" value="Unassembled WGS sequence"/>
</dbReference>
<keyword evidence="1" id="KW-0812">Transmembrane</keyword>
<feature type="transmembrane region" description="Helical" evidence="1">
    <location>
        <begin position="308"/>
        <end position="327"/>
    </location>
</feature>
<feature type="transmembrane region" description="Helical" evidence="1">
    <location>
        <begin position="101"/>
        <end position="119"/>
    </location>
</feature>
<feature type="transmembrane region" description="Helical" evidence="1">
    <location>
        <begin position="128"/>
        <end position="146"/>
    </location>
</feature>
<feature type="transmembrane region" description="Helical" evidence="1">
    <location>
        <begin position="23"/>
        <end position="44"/>
    </location>
</feature>
<evidence type="ECO:0000313" key="2">
    <source>
        <dbReference type="EMBL" id="SHN29963.1"/>
    </source>
</evidence>
<reference evidence="2 3" key="1">
    <citation type="submission" date="2016-11" db="EMBL/GenBank/DDBJ databases">
        <authorList>
            <person name="Jaros S."/>
            <person name="Januszkiewicz K."/>
            <person name="Wedrychowicz H."/>
        </authorList>
    </citation>
    <scope>NUCLEOTIDE SEQUENCE [LARGE SCALE GENOMIC DNA]</scope>
    <source>
        <strain evidence="2 3">LMG 26898</strain>
    </source>
</reference>
<evidence type="ECO:0000256" key="1">
    <source>
        <dbReference type="SAM" id="Phobius"/>
    </source>
</evidence>
<dbReference type="EMBL" id="FRDA01000025">
    <property type="protein sequence ID" value="SHN29963.1"/>
    <property type="molecule type" value="Genomic_DNA"/>
</dbReference>
<feature type="transmembrane region" description="Helical" evidence="1">
    <location>
        <begin position="50"/>
        <end position="69"/>
    </location>
</feature>
<dbReference type="STRING" id="1190415.SAMN05216593_12556"/>
<keyword evidence="1" id="KW-1133">Transmembrane helix</keyword>
<evidence type="ECO:0000313" key="3">
    <source>
        <dbReference type="Proteomes" id="UP000183983"/>
    </source>
</evidence>
<dbReference type="OrthoDB" id="6801209at2"/>